<accession>A0A1J9RRX0</accession>
<dbReference type="STRING" id="236234.A0A1J9RRX0"/>
<name>A0A1J9RRX0_9PEZI</name>
<feature type="region of interest" description="Disordered" evidence="1">
    <location>
        <begin position="519"/>
        <end position="622"/>
    </location>
</feature>
<feature type="compositionally biased region" description="Acidic residues" evidence="1">
    <location>
        <begin position="64"/>
        <end position="73"/>
    </location>
</feature>
<feature type="domain" description="GmrSD restriction endonucleases N-terminal" evidence="2">
    <location>
        <begin position="117"/>
        <end position="228"/>
    </location>
</feature>
<dbReference type="EMBL" id="MNUE01000018">
    <property type="protein sequence ID" value="OJD35291.1"/>
    <property type="molecule type" value="Genomic_DNA"/>
</dbReference>
<evidence type="ECO:0000259" key="2">
    <source>
        <dbReference type="Pfam" id="PF03235"/>
    </source>
</evidence>
<keyword evidence="4" id="KW-1185">Reference proteome</keyword>
<dbReference type="Proteomes" id="UP000183809">
    <property type="component" value="Unassembled WGS sequence"/>
</dbReference>
<feature type="compositionally biased region" description="Basic and acidic residues" evidence="1">
    <location>
        <begin position="19"/>
        <end position="28"/>
    </location>
</feature>
<dbReference type="GeneID" id="31012087"/>
<feature type="compositionally biased region" description="Polar residues" evidence="1">
    <location>
        <begin position="37"/>
        <end position="56"/>
    </location>
</feature>
<evidence type="ECO:0000313" key="4">
    <source>
        <dbReference type="Proteomes" id="UP000183809"/>
    </source>
</evidence>
<organism evidence="3 4">
    <name type="scientific">Diplodia corticola</name>
    <dbReference type="NCBI Taxonomy" id="236234"/>
    <lineage>
        <taxon>Eukaryota</taxon>
        <taxon>Fungi</taxon>
        <taxon>Dikarya</taxon>
        <taxon>Ascomycota</taxon>
        <taxon>Pezizomycotina</taxon>
        <taxon>Dothideomycetes</taxon>
        <taxon>Dothideomycetes incertae sedis</taxon>
        <taxon>Botryosphaeriales</taxon>
        <taxon>Botryosphaeriaceae</taxon>
        <taxon>Diplodia</taxon>
    </lineage>
</organism>
<dbReference type="InterPro" id="IPR004919">
    <property type="entry name" value="GmrSD_N"/>
</dbReference>
<sequence>MPPSPATAQHAELDEALLDADRGDRASDAEVAPQRGRYTTSASGHDSRDMSTSSQPVRIKGESDTEGDDDDERDNLRVFEARPSLPAPRVEHRSLQDLMGKRPVHTRINNAYINTTDLLSKDSVDINPEYQRDVVWNKERMMGLIDSVIENHYIPPIIFNRQISRNQDGKARIKRVCIDGKQRLSSVKAFMDGTIGCHDRRGSVWYYTPSSNKRSARTIPEQTREAFRNRKLIIYEYPNLGRLQEEDLFSRVQKGVQLTTAEKFRATTGPWQEFAESYKRDFPRVGGLAGQKRGVDFNNILSSFGQILEVQRSLANGNPPTFSTQISTIKSLLKNVKDYNAETKDKLRRTYMKLDKLVEIDLRAFMDNQYSHAKLFSPLEFMATAVLISLHLEDESNQFLLESIRIMRLYLRQCLKDLRMNKSAWNCVWPFLESLRPPPERETPPVTPPDTLLAVRATIAQRLAHLSPAIDPAHIPISGDVDSEPPPTILTDIPTATPNCSVQLSNDRRFILCRLEDNPGLPNHNSLGQEKTSSVSSSPADMQTPQLDTSQPENVEAKLREHISVPIVDQTSQMPKPESTGISRKRKLARFTASGSSPQGREIAQPPKVGDASTRQKPHPHMAPGILTAQKAVDETTTPSSRKLSANSTVVAQTQQLRTNGSELVVEISDEETGEAAENLLAKFKPHTSKRVKVKEEDLDV</sequence>
<dbReference type="PANTHER" id="PTHR39639:SF1">
    <property type="entry name" value="DUF262 DOMAIN-CONTAINING PROTEIN"/>
    <property type="match status" value="1"/>
</dbReference>
<dbReference type="Pfam" id="PF03235">
    <property type="entry name" value="GmrSD_N"/>
    <property type="match status" value="1"/>
</dbReference>
<proteinExistence type="predicted"/>
<evidence type="ECO:0000256" key="1">
    <source>
        <dbReference type="SAM" id="MobiDB-lite"/>
    </source>
</evidence>
<comment type="caution">
    <text evidence="3">The sequence shown here is derived from an EMBL/GenBank/DDBJ whole genome shotgun (WGS) entry which is preliminary data.</text>
</comment>
<dbReference type="OrthoDB" id="5419821at2759"/>
<evidence type="ECO:0000313" key="3">
    <source>
        <dbReference type="EMBL" id="OJD35291.1"/>
    </source>
</evidence>
<feature type="compositionally biased region" description="Polar residues" evidence="1">
    <location>
        <begin position="523"/>
        <end position="553"/>
    </location>
</feature>
<dbReference type="PANTHER" id="PTHR39639">
    <property type="entry name" value="CHROMOSOME 16, WHOLE GENOME SHOTGUN SEQUENCE"/>
    <property type="match status" value="1"/>
</dbReference>
<dbReference type="RefSeq" id="XP_020131551.1">
    <property type="nucleotide sequence ID" value="XM_020271828.1"/>
</dbReference>
<protein>
    <recommendedName>
        <fullName evidence="2">GmrSD restriction endonucleases N-terminal domain-containing protein</fullName>
    </recommendedName>
</protein>
<reference evidence="3 4" key="1">
    <citation type="submission" date="2016-10" db="EMBL/GenBank/DDBJ databases">
        <title>Proteomics and genomics reveal pathogen-plant mechanisms compatible with a hemibiotrophic lifestyle of Diplodia corticola.</title>
        <authorList>
            <person name="Fernandes I."/>
            <person name="De Jonge R."/>
            <person name="Van De Peer Y."/>
            <person name="Devreese B."/>
            <person name="Alves A."/>
            <person name="Esteves A.C."/>
        </authorList>
    </citation>
    <scope>NUCLEOTIDE SEQUENCE [LARGE SCALE GENOMIC DNA]</scope>
    <source>
        <strain evidence="3 4">CBS 112549</strain>
    </source>
</reference>
<dbReference type="AlphaFoldDB" id="A0A1J9RRX0"/>
<feature type="region of interest" description="Disordered" evidence="1">
    <location>
        <begin position="1"/>
        <end position="74"/>
    </location>
</feature>
<gene>
    <name evidence="3" type="ORF">BKCO1_1800050</name>
</gene>